<dbReference type="STRING" id="341036.SAMN05660649_01528"/>
<dbReference type="PANTHER" id="PTHR43542:SF1">
    <property type="entry name" value="METHYLTRANSFERASE"/>
    <property type="match status" value="1"/>
</dbReference>
<dbReference type="CDD" id="cd02440">
    <property type="entry name" value="AdoMet_MTases"/>
    <property type="match status" value="1"/>
</dbReference>
<gene>
    <name evidence="3" type="ORF">SAMN05660649_01528</name>
</gene>
<dbReference type="EMBL" id="FOOX01000004">
    <property type="protein sequence ID" value="SFG38973.1"/>
    <property type="molecule type" value="Genomic_DNA"/>
</dbReference>
<dbReference type="PIRSF" id="PIRSF004553">
    <property type="entry name" value="CHP00095"/>
    <property type="match status" value="1"/>
</dbReference>
<accession>A0A1I2RFY8</accession>
<dbReference type="GO" id="GO:0031167">
    <property type="term" value="P:rRNA methylation"/>
    <property type="evidence" value="ECO:0007669"/>
    <property type="project" value="InterPro"/>
</dbReference>
<reference evidence="4" key="1">
    <citation type="submission" date="2016-10" db="EMBL/GenBank/DDBJ databases">
        <authorList>
            <person name="Varghese N."/>
            <person name="Submissions S."/>
        </authorList>
    </citation>
    <scope>NUCLEOTIDE SEQUENCE [LARGE SCALE GENOMIC DNA]</scope>
    <source>
        <strain evidence="4">DSM 17038</strain>
    </source>
</reference>
<dbReference type="Proteomes" id="UP000199337">
    <property type="component" value="Unassembled WGS sequence"/>
</dbReference>
<evidence type="ECO:0000313" key="3">
    <source>
        <dbReference type="EMBL" id="SFG38973.1"/>
    </source>
</evidence>
<keyword evidence="2 3" id="KW-0808">Transferase</keyword>
<keyword evidence="4" id="KW-1185">Reference proteome</keyword>
<dbReference type="Gene3D" id="3.40.50.150">
    <property type="entry name" value="Vaccinia Virus protein VP39"/>
    <property type="match status" value="1"/>
</dbReference>
<evidence type="ECO:0000256" key="1">
    <source>
        <dbReference type="ARBA" id="ARBA00022603"/>
    </source>
</evidence>
<dbReference type="NCBIfam" id="TIGR00095">
    <property type="entry name" value="16S rRNA (guanine(966)-N(2))-methyltransferase RsmD"/>
    <property type="match status" value="1"/>
</dbReference>
<name>A0A1I2RFY8_9FIRM</name>
<evidence type="ECO:0000256" key="2">
    <source>
        <dbReference type="ARBA" id="ARBA00022679"/>
    </source>
</evidence>
<keyword evidence="1 3" id="KW-0489">Methyltransferase</keyword>
<dbReference type="PROSITE" id="PS00092">
    <property type="entry name" value="N6_MTASE"/>
    <property type="match status" value="1"/>
</dbReference>
<dbReference type="InterPro" id="IPR029063">
    <property type="entry name" value="SAM-dependent_MTases_sf"/>
</dbReference>
<dbReference type="InterPro" id="IPR004398">
    <property type="entry name" value="RNA_MeTrfase_RsmD"/>
</dbReference>
<dbReference type="RefSeq" id="WP_092470281.1">
    <property type="nucleotide sequence ID" value="NZ_FOOX01000004.1"/>
</dbReference>
<sequence>MRVIAGLAKKRRLKSPGKLPVRPTSDRVKEALFNIIGNLVPECDFADLFAGTGGVGLEALSRGARKTVFIENHPQVARILKDNIALTGLQEGSEIIRRDIASALEHMHRRGDKFDIIFADPPYRQGLAELTLNTLCRYPVHHQGGVLVIETGAGEAVPERTGCYIMTRREKYGDTALLFYKHSTEGDMFCE</sequence>
<dbReference type="Pfam" id="PF03602">
    <property type="entry name" value="Cons_hypoth95"/>
    <property type="match status" value="1"/>
</dbReference>
<organism evidence="3 4">
    <name type="scientific">Desulfotruncus arcticus DSM 17038</name>
    <dbReference type="NCBI Taxonomy" id="1121424"/>
    <lineage>
        <taxon>Bacteria</taxon>
        <taxon>Bacillati</taxon>
        <taxon>Bacillota</taxon>
        <taxon>Clostridia</taxon>
        <taxon>Eubacteriales</taxon>
        <taxon>Desulfallaceae</taxon>
        <taxon>Desulfotruncus</taxon>
    </lineage>
</organism>
<protein>
    <submittedName>
        <fullName evidence="3">16S rRNA (Guanine(966)-N(2))-methyltransferase RsmD</fullName>
    </submittedName>
</protein>
<dbReference type="SUPFAM" id="SSF53335">
    <property type="entry name" value="S-adenosyl-L-methionine-dependent methyltransferases"/>
    <property type="match status" value="1"/>
</dbReference>
<dbReference type="PANTHER" id="PTHR43542">
    <property type="entry name" value="METHYLTRANSFERASE"/>
    <property type="match status" value="1"/>
</dbReference>
<dbReference type="GO" id="GO:0003676">
    <property type="term" value="F:nucleic acid binding"/>
    <property type="evidence" value="ECO:0007669"/>
    <property type="project" value="InterPro"/>
</dbReference>
<proteinExistence type="predicted"/>
<dbReference type="OrthoDB" id="9803017at2"/>
<evidence type="ECO:0000313" key="4">
    <source>
        <dbReference type="Proteomes" id="UP000199337"/>
    </source>
</evidence>
<dbReference type="AlphaFoldDB" id="A0A1I2RFY8"/>
<dbReference type="GO" id="GO:0008168">
    <property type="term" value="F:methyltransferase activity"/>
    <property type="evidence" value="ECO:0007669"/>
    <property type="project" value="UniProtKB-KW"/>
</dbReference>
<dbReference type="InterPro" id="IPR002052">
    <property type="entry name" value="DNA_methylase_N6_adenine_CS"/>
</dbReference>